<keyword evidence="2" id="KW-0430">Lectin</keyword>
<dbReference type="PANTHER" id="PTHR16146">
    <property type="entry name" value="INTELECTIN"/>
    <property type="match status" value="1"/>
</dbReference>
<dbReference type="GO" id="GO:0046872">
    <property type="term" value="F:metal ion binding"/>
    <property type="evidence" value="ECO:0007669"/>
    <property type="project" value="UniProtKB-KW"/>
</dbReference>
<dbReference type="AlphaFoldDB" id="A0A6S7ICJ8"/>
<sequence length="367" mass="41777">MITMLVCIIQLFLLVISCCVQENVAKIISSTDTPSTKSSTHTLPGTKQRKEFGKVSMHLMQCTKRKQGKLRYDVNYGRLFLCYRNEWRELGWRTKTSEKGKLPTSCLDAKLKDLDKGDGLYWINPEGVDDLHNSFLAYCDMTTAGGGWTLVAKITHDYAWICPERKGGNCFGSNVDPLTANLFHSVHARDFVDLTITSDENSGVHLRISVIRKMFISGRQSVRFSYITSSEGWTPSEDAYAAFSSEKINNMFLGKTLADYSRYNGDYTWNVLRHERKDHTLSGSIICWGMDVDSDYRYYDQGLHAGTPTNGNKKCHLSNDETHVMFKSHYARLDSSGRKAEWDRAQFGFLGSKFLQAPCQRIALWVR</sequence>
<proteinExistence type="predicted"/>
<evidence type="ECO:0000313" key="5">
    <source>
        <dbReference type="EMBL" id="CAB4016494.1"/>
    </source>
</evidence>
<keyword evidence="6" id="KW-1185">Reference proteome</keyword>
<evidence type="ECO:0000256" key="4">
    <source>
        <dbReference type="ARBA" id="ARBA00023157"/>
    </source>
</evidence>
<organism evidence="5 6">
    <name type="scientific">Paramuricea clavata</name>
    <name type="common">Red gorgonian</name>
    <name type="synonym">Violescent sea-whip</name>
    <dbReference type="NCBI Taxonomy" id="317549"/>
    <lineage>
        <taxon>Eukaryota</taxon>
        <taxon>Metazoa</taxon>
        <taxon>Cnidaria</taxon>
        <taxon>Anthozoa</taxon>
        <taxon>Octocorallia</taxon>
        <taxon>Malacalcyonacea</taxon>
        <taxon>Plexauridae</taxon>
        <taxon>Paramuricea</taxon>
    </lineage>
</organism>
<accession>A0A6S7ICJ8</accession>
<evidence type="ECO:0000256" key="3">
    <source>
        <dbReference type="ARBA" id="ARBA00022837"/>
    </source>
</evidence>
<dbReference type="PROSITE" id="PS51406">
    <property type="entry name" value="FIBRINOGEN_C_2"/>
    <property type="match status" value="1"/>
</dbReference>
<keyword evidence="4" id="KW-1015">Disulfide bond</keyword>
<keyword evidence="1" id="KW-0479">Metal-binding</keyword>
<dbReference type="PANTHER" id="PTHR16146:SF46">
    <property type="entry name" value="INTELECTIN-1A-RELATED"/>
    <property type="match status" value="1"/>
</dbReference>
<name>A0A6S7ICJ8_PARCT</name>
<dbReference type="OrthoDB" id="5971203at2759"/>
<reference evidence="5" key="1">
    <citation type="submission" date="2020-04" db="EMBL/GenBank/DDBJ databases">
        <authorList>
            <person name="Alioto T."/>
            <person name="Alioto T."/>
            <person name="Gomez Garrido J."/>
        </authorList>
    </citation>
    <scope>NUCLEOTIDE SEQUENCE</scope>
    <source>
        <strain evidence="5">A484AB</strain>
    </source>
</reference>
<dbReference type="InterPro" id="IPR002181">
    <property type="entry name" value="Fibrinogen_a/b/g_C_dom"/>
</dbReference>
<evidence type="ECO:0000313" key="6">
    <source>
        <dbReference type="Proteomes" id="UP001152795"/>
    </source>
</evidence>
<dbReference type="Gene3D" id="3.90.215.10">
    <property type="entry name" value="Gamma Fibrinogen, chain A, domain 1"/>
    <property type="match status" value="1"/>
</dbReference>
<dbReference type="InterPro" id="IPR014716">
    <property type="entry name" value="Fibrinogen_a/b/g_C_1"/>
</dbReference>
<dbReference type="NCBIfam" id="NF040941">
    <property type="entry name" value="GGGWT_bact"/>
    <property type="match status" value="1"/>
</dbReference>
<dbReference type="Proteomes" id="UP001152795">
    <property type="component" value="Unassembled WGS sequence"/>
</dbReference>
<evidence type="ECO:0000256" key="2">
    <source>
        <dbReference type="ARBA" id="ARBA00022734"/>
    </source>
</evidence>
<evidence type="ECO:0000256" key="1">
    <source>
        <dbReference type="ARBA" id="ARBA00022723"/>
    </source>
</evidence>
<gene>
    <name evidence="5" type="ORF">PACLA_8A009662</name>
</gene>
<dbReference type="GO" id="GO:0005615">
    <property type="term" value="C:extracellular space"/>
    <property type="evidence" value="ECO:0007669"/>
    <property type="project" value="TreeGrafter"/>
</dbReference>
<dbReference type="EMBL" id="CACRXK020009138">
    <property type="protein sequence ID" value="CAB4016494.1"/>
    <property type="molecule type" value="Genomic_DNA"/>
</dbReference>
<keyword evidence="3" id="KW-0106">Calcium</keyword>
<dbReference type="SUPFAM" id="SSF56496">
    <property type="entry name" value="Fibrinogen C-terminal domain-like"/>
    <property type="match status" value="1"/>
</dbReference>
<comment type="caution">
    <text evidence="5">The sequence shown here is derived from an EMBL/GenBank/DDBJ whole genome shotgun (WGS) entry which is preliminary data.</text>
</comment>
<protein>
    <submittedName>
        <fullName evidence="5">Uncharacterized protein</fullName>
    </submittedName>
</protein>
<dbReference type="InterPro" id="IPR036056">
    <property type="entry name" value="Fibrinogen-like_C"/>
</dbReference>
<dbReference type="GO" id="GO:0070492">
    <property type="term" value="F:oligosaccharide binding"/>
    <property type="evidence" value="ECO:0007669"/>
    <property type="project" value="TreeGrafter"/>
</dbReference>